<dbReference type="Proteomes" id="UP000252519">
    <property type="component" value="Unassembled WGS sequence"/>
</dbReference>
<dbReference type="GO" id="GO:0005615">
    <property type="term" value="C:extracellular space"/>
    <property type="evidence" value="ECO:0007669"/>
    <property type="project" value="TreeGrafter"/>
</dbReference>
<feature type="compositionally biased region" description="Polar residues" evidence="4">
    <location>
        <begin position="243"/>
        <end position="257"/>
    </location>
</feature>
<reference evidence="6 7" key="1">
    <citation type="submission" date="2014-10" db="EMBL/GenBank/DDBJ databases">
        <title>Draft genome of the hookworm Ancylostoma caninum.</title>
        <authorList>
            <person name="Mitreva M."/>
        </authorList>
    </citation>
    <scope>NUCLEOTIDE SEQUENCE [LARGE SCALE GENOMIC DNA]</scope>
    <source>
        <strain evidence="6 7">Baltimore</strain>
    </source>
</reference>
<evidence type="ECO:0000256" key="3">
    <source>
        <dbReference type="ARBA" id="ARBA00023157"/>
    </source>
</evidence>
<dbReference type="SMART" id="SM00131">
    <property type="entry name" value="KU"/>
    <property type="match status" value="1"/>
</dbReference>
<dbReference type="Gene3D" id="4.10.410.10">
    <property type="entry name" value="Pancreatic trypsin inhibitor Kunitz domain"/>
    <property type="match status" value="1"/>
</dbReference>
<proteinExistence type="predicted"/>
<dbReference type="InterPro" id="IPR050098">
    <property type="entry name" value="TFPI/VKTCI-like"/>
</dbReference>
<sequence>MFHIVFFRFGRHVSSVNNAYGYDKSKKKCVEFFYNGSGGNHNRFKYKHECIKTCIAKYGDDESRWSDGSIDVGKPKLEDTKETRKHITITDATRGKHQKSKEKGDRNRPSNKKKIEDSRNNGKDKKKKEHRYRPCRKKEIGNSKNNGKDKKKRKGHKGRPCKKKKMLDSKNNGKNRKKRENKDRLSNTNEIEDSKNNREEKKERKEHKDRPSNRKEIEESINNENKKKRKENKNKAREGVPQPRTTQHLGHVATNTS</sequence>
<accession>A0A368GN01</accession>
<dbReference type="STRING" id="29170.A0A368GN01"/>
<evidence type="ECO:0000256" key="4">
    <source>
        <dbReference type="SAM" id="MobiDB-lite"/>
    </source>
</evidence>
<dbReference type="CDD" id="cd00109">
    <property type="entry name" value="Kunitz-type"/>
    <property type="match status" value="1"/>
</dbReference>
<gene>
    <name evidence="6" type="ORF">ANCCAN_09642</name>
</gene>
<name>A0A368GN01_ANCCA</name>
<dbReference type="PANTHER" id="PTHR10083">
    <property type="entry name" value="KUNITZ-TYPE PROTEASE INHIBITOR-RELATED"/>
    <property type="match status" value="1"/>
</dbReference>
<dbReference type="SUPFAM" id="SSF57362">
    <property type="entry name" value="BPTI-like"/>
    <property type="match status" value="1"/>
</dbReference>
<keyword evidence="3" id="KW-1015">Disulfide bond</keyword>
<dbReference type="Pfam" id="PF00014">
    <property type="entry name" value="Kunitz_BPTI"/>
    <property type="match status" value="1"/>
</dbReference>
<dbReference type="InterPro" id="IPR036880">
    <property type="entry name" value="Kunitz_BPTI_sf"/>
</dbReference>
<dbReference type="EMBL" id="JOJR01000131">
    <property type="protein sequence ID" value="RCN44365.1"/>
    <property type="molecule type" value="Genomic_DNA"/>
</dbReference>
<feature type="compositionally biased region" description="Basic and acidic residues" evidence="4">
    <location>
        <begin position="73"/>
        <end position="82"/>
    </location>
</feature>
<evidence type="ECO:0000313" key="7">
    <source>
        <dbReference type="Proteomes" id="UP000252519"/>
    </source>
</evidence>
<feature type="compositionally biased region" description="Basic and acidic residues" evidence="4">
    <location>
        <begin position="192"/>
        <end position="218"/>
    </location>
</feature>
<comment type="caution">
    <text evidence="6">The sequence shown here is derived from an EMBL/GenBank/DDBJ whole genome shotgun (WGS) entry which is preliminary data.</text>
</comment>
<feature type="compositionally biased region" description="Basic residues" evidence="4">
    <location>
        <begin position="149"/>
        <end position="165"/>
    </location>
</feature>
<protein>
    <submittedName>
        <fullName evidence="6">Kunitz/Bovine pancreatic trypsin inhibitor domain protein</fullName>
    </submittedName>
</protein>
<evidence type="ECO:0000256" key="2">
    <source>
        <dbReference type="ARBA" id="ARBA00022900"/>
    </source>
</evidence>
<dbReference type="OrthoDB" id="5877496at2759"/>
<keyword evidence="2" id="KW-0722">Serine protease inhibitor</keyword>
<dbReference type="GO" id="GO:0004867">
    <property type="term" value="F:serine-type endopeptidase inhibitor activity"/>
    <property type="evidence" value="ECO:0007669"/>
    <property type="project" value="UniProtKB-KW"/>
</dbReference>
<keyword evidence="1" id="KW-0646">Protease inhibitor</keyword>
<dbReference type="PROSITE" id="PS50279">
    <property type="entry name" value="BPTI_KUNITZ_2"/>
    <property type="match status" value="1"/>
</dbReference>
<feature type="domain" description="BPTI/Kunitz inhibitor" evidence="5">
    <location>
        <begin position="20"/>
        <end position="54"/>
    </location>
</feature>
<keyword evidence="7" id="KW-1185">Reference proteome</keyword>
<organism evidence="6 7">
    <name type="scientific">Ancylostoma caninum</name>
    <name type="common">Dog hookworm</name>
    <dbReference type="NCBI Taxonomy" id="29170"/>
    <lineage>
        <taxon>Eukaryota</taxon>
        <taxon>Metazoa</taxon>
        <taxon>Ecdysozoa</taxon>
        <taxon>Nematoda</taxon>
        <taxon>Chromadorea</taxon>
        <taxon>Rhabditida</taxon>
        <taxon>Rhabditina</taxon>
        <taxon>Rhabditomorpha</taxon>
        <taxon>Strongyloidea</taxon>
        <taxon>Ancylostomatidae</taxon>
        <taxon>Ancylostomatinae</taxon>
        <taxon>Ancylostoma</taxon>
    </lineage>
</organism>
<dbReference type="InterPro" id="IPR002223">
    <property type="entry name" value="Kunitz_BPTI"/>
</dbReference>
<dbReference type="PANTHER" id="PTHR10083:SF374">
    <property type="entry name" value="BPTI_KUNITZ INHIBITOR DOMAIN-CONTAINING PROTEIN"/>
    <property type="match status" value="1"/>
</dbReference>
<feature type="region of interest" description="Disordered" evidence="4">
    <location>
        <begin position="64"/>
        <end position="257"/>
    </location>
</feature>
<evidence type="ECO:0000313" key="6">
    <source>
        <dbReference type="EMBL" id="RCN44365.1"/>
    </source>
</evidence>
<evidence type="ECO:0000259" key="5">
    <source>
        <dbReference type="PROSITE" id="PS50279"/>
    </source>
</evidence>
<feature type="compositionally biased region" description="Basic and acidic residues" evidence="4">
    <location>
        <begin position="101"/>
        <end position="123"/>
    </location>
</feature>
<evidence type="ECO:0000256" key="1">
    <source>
        <dbReference type="ARBA" id="ARBA00022690"/>
    </source>
</evidence>
<feature type="compositionally biased region" description="Basic residues" evidence="4">
    <location>
        <begin position="124"/>
        <end position="136"/>
    </location>
</feature>
<dbReference type="AlphaFoldDB" id="A0A368GN01"/>